<evidence type="ECO:0000313" key="3">
    <source>
        <dbReference type="Proteomes" id="UP000757435"/>
    </source>
</evidence>
<gene>
    <name evidence="2" type="ORF">KME15_23970</name>
</gene>
<evidence type="ECO:0000313" key="2">
    <source>
        <dbReference type="EMBL" id="MBW4661739.1"/>
    </source>
</evidence>
<dbReference type="AlphaFoldDB" id="A0A951QFM6"/>
<accession>A0A951QFM6</accession>
<dbReference type="Gene3D" id="3.90.70.10">
    <property type="entry name" value="Cysteine proteinases"/>
    <property type="match status" value="1"/>
</dbReference>
<reference evidence="2" key="1">
    <citation type="submission" date="2021-05" db="EMBL/GenBank/DDBJ databases">
        <authorList>
            <person name="Pietrasiak N."/>
            <person name="Ward R."/>
            <person name="Stajich J.E."/>
            <person name="Kurbessoian T."/>
        </authorList>
    </citation>
    <scope>NUCLEOTIDE SEQUENCE</scope>
    <source>
        <strain evidence="2">UHER 2000/2452</strain>
    </source>
</reference>
<dbReference type="Pfam" id="PF13529">
    <property type="entry name" value="Peptidase_C39_2"/>
    <property type="match status" value="1"/>
</dbReference>
<name>A0A951QFM6_9CYAN</name>
<sequence>MVASFVSPASAQAIASTDFITVAKAFSNQPQQIKLIQWLQSSTGSQKQAEFALMWRDGQSGGAIDLVKVFQSYQGLPHQNAALKWLQANTQPKTQEGFAKMWSDWNLSTAKNKELRLKVPYFQQVDNKYEPMRTCNTSSCAMVAKFLGAKIASDDEYYKKVVKYGDTTDHGAQTQALAELGIKSVWRTDLGFEDLDRSLEAGFPAVIGILHRGALASPTGGHMIVVIGRTTSQNYICHDPFGSILDAGGGYTGSVNNGNAVVYPRYILKRRWLPENDKSGWGRLFKK</sequence>
<organism evidence="2 3">
    <name type="scientific">Drouetiella hepatica Uher 2000/2452</name>
    <dbReference type="NCBI Taxonomy" id="904376"/>
    <lineage>
        <taxon>Bacteria</taxon>
        <taxon>Bacillati</taxon>
        <taxon>Cyanobacteriota</taxon>
        <taxon>Cyanophyceae</taxon>
        <taxon>Oculatellales</taxon>
        <taxon>Oculatellaceae</taxon>
        <taxon>Drouetiella</taxon>
    </lineage>
</organism>
<evidence type="ECO:0000259" key="1">
    <source>
        <dbReference type="Pfam" id="PF13529"/>
    </source>
</evidence>
<reference evidence="2" key="2">
    <citation type="journal article" date="2022" name="Microbiol. Resour. Announc.">
        <title>Metagenome Sequencing to Explore Phylogenomics of Terrestrial Cyanobacteria.</title>
        <authorList>
            <person name="Ward R.D."/>
            <person name="Stajich J.E."/>
            <person name="Johansen J.R."/>
            <person name="Huntemann M."/>
            <person name="Clum A."/>
            <person name="Foster B."/>
            <person name="Foster B."/>
            <person name="Roux S."/>
            <person name="Palaniappan K."/>
            <person name="Varghese N."/>
            <person name="Mukherjee S."/>
            <person name="Reddy T.B.K."/>
            <person name="Daum C."/>
            <person name="Copeland A."/>
            <person name="Chen I.A."/>
            <person name="Ivanova N.N."/>
            <person name="Kyrpides N.C."/>
            <person name="Shapiro N."/>
            <person name="Eloe-Fadrosh E.A."/>
            <person name="Pietrasiak N."/>
        </authorList>
    </citation>
    <scope>NUCLEOTIDE SEQUENCE</scope>
    <source>
        <strain evidence="2">UHER 2000/2452</strain>
    </source>
</reference>
<dbReference type="EMBL" id="JAHHHD010000044">
    <property type="protein sequence ID" value="MBW4661739.1"/>
    <property type="molecule type" value="Genomic_DNA"/>
</dbReference>
<feature type="domain" description="Peptidase C39-like" evidence="1">
    <location>
        <begin position="117"/>
        <end position="240"/>
    </location>
</feature>
<proteinExistence type="predicted"/>
<protein>
    <submittedName>
        <fullName evidence="2">C39 family peptidase</fullName>
    </submittedName>
</protein>
<dbReference type="InterPro" id="IPR039564">
    <property type="entry name" value="Peptidase_C39-like"/>
</dbReference>
<comment type="caution">
    <text evidence="2">The sequence shown here is derived from an EMBL/GenBank/DDBJ whole genome shotgun (WGS) entry which is preliminary data.</text>
</comment>
<dbReference type="Proteomes" id="UP000757435">
    <property type="component" value="Unassembled WGS sequence"/>
</dbReference>